<organism evidence="1 2">
    <name type="scientific">Sulfitobacter porphyrae</name>
    <dbReference type="NCBI Taxonomy" id="1246864"/>
    <lineage>
        <taxon>Bacteria</taxon>
        <taxon>Pseudomonadati</taxon>
        <taxon>Pseudomonadota</taxon>
        <taxon>Alphaproteobacteria</taxon>
        <taxon>Rhodobacterales</taxon>
        <taxon>Roseobacteraceae</taxon>
        <taxon>Sulfitobacter</taxon>
    </lineage>
</organism>
<protein>
    <submittedName>
        <fullName evidence="1">Uncharacterized protein</fullName>
    </submittedName>
</protein>
<dbReference type="EMBL" id="JBHSWG010000001">
    <property type="protein sequence ID" value="MFC6760431.1"/>
    <property type="molecule type" value="Genomic_DNA"/>
</dbReference>
<proteinExistence type="predicted"/>
<evidence type="ECO:0000313" key="2">
    <source>
        <dbReference type="Proteomes" id="UP001596353"/>
    </source>
</evidence>
<keyword evidence="2" id="KW-1185">Reference proteome</keyword>
<accession>A0ABW2B484</accession>
<reference evidence="2" key="1">
    <citation type="journal article" date="2019" name="Int. J. Syst. Evol. Microbiol.">
        <title>The Global Catalogue of Microorganisms (GCM) 10K type strain sequencing project: providing services to taxonomists for standard genome sequencing and annotation.</title>
        <authorList>
            <consortium name="The Broad Institute Genomics Platform"/>
            <consortium name="The Broad Institute Genome Sequencing Center for Infectious Disease"/>
            <person name="Wu L."/>
            <person name="Ma J."/>
        </authorList>
    </citation>
    <scope>NUCLEOTIDE SEQUENCE [LARGE SCALE GENOMIC DNA]</scope>
    <source>
        <strain evidence="2">CCUG 66188</strain>
    </source>
</reference>
<comment type="caution">
    <text evidence="1">The sequence shown here is derived from an EMBL/GenBank/DDBJ whole genome shotgun (WGS) entry which is preliminary data.</text>
</comment>
<evidence type="ECO:0000313" key="1">
    <source>
        <dbReference type="EMBL" id="MFC6760431.1"/>
    </source>
</evidence>
<name>A0ABW2B484_9RHOB</name>
<sequence>MKFVKPVAISDNDILEVQVNNVDLVEPVGEWDAGTFYETTEQVIATEDQTIYVYQCVNPSGSTGDDPLSDDGTNWVIYGVKSRFRPFDNQLAPQLSGTEKIRYKLDFVNNLSPAGYYTVIFMNAEGEEVVCATRLISNGSVQSTRAIDISGGDYENFAVFENVYMDETMYLQVSVAAASGTVRVGEIIIGMAVDLGEIAPGSQTSIVDFSTKDVDEFGNVSVVERAYVDTSIFKFSFETDQTNRISYALAQVRATPACYYIAEEQEKKGMHVFGFWQDFRLTVNVNSSEGTLEVQGLV</sequence>
<gene>
    <name evidence="1" type="ORF">ACFQFQ_14540</name>
</gene>
<dbReference type="Proteomes" id="UP001596353">
    <property type="component" value="Unassembled WGS sequence"/>
</dbReference>